<dbReference type="GO" id="GO:0004788">
    <property type="term" value="F:thiamine diphosphokinase activity"/>
    <property type="evidence" value="ECO:0007669"/>
    <property type="project" value="UniProtKB-UniRule"/>
</dbReference>
<keyword evidence="6 7" id="KW-0067">ATP-binding</keyword>
<evidence type="ECO:0000256" key="1">
    <source>
        <dbReference type="ARBA" id="ARBA00005078"/>
    </source>
</evidence>
<dbReference type="InterPro" id="IPR006282">
    <property type="entry name" value="Thi_PPkinase"/>
</dbReference>
<dbReference type="InterPro" id="IPR016966">
    <property type="entry name" value="Thiamin_pyrophosphokinase_euk"/>
</dbReference>
<evidence type="ECO:0000256" key="3">
    <source>
        <dbReference type="ARBA" id="ARBA00022679"/>
    </source>
</evidence>
<dbReference type="GO" id="GO:0005524">
    <property type="term" value="F:ATP binding"/>
    <property type="evidence" value="ECO:0007669"/>
    <property type="project" value="UniProtKB-UniRule"/>
</dbReference>
<dbReference type="CDD" id="cd07995">
    <property type="entry name" value="TPK"/>
    <property type="match status" value="1"/>
</dbReference>
<dbReference type="EC" id="2.7.6.2" evidence="7"/>
<dbReference type="GO" id="GO:0016301">
    <property type="term" value="F:kinase activity"/>
    <property type="evidence" value="ECO:0007669"/>
    <property type="project" value="UniProtKB-UniRule"/>
</dbReference>
<dbReference type="SMART" id="SM00983">
    <property type="entry name" value="TPK_B1_binding"/>
    <property type="match status" value="1"/>
</dbReference>
<gene>
    <name evidence="9" type="ORF">ECRASSUSDP1_LOCUS19126</name>
</gene>
<evidence type="ECO:0000256" key="2">
    <source>
        <dbReference type="ARBA" id="ARBA00006785"/>
    </source>
</evidence>
<dbReference type="PANTHER" id="PTHR13622">
    <property type="entry name" value="THIAMIN PYROPHOSPHOKINASE"/>
    <property type="match status" value="1"/>
</dbReference>
<evidence type="ECO:0000256" key="4">
    <source>
        <dbReference type="ARBA" id="ARBA00022741"/>
    </source>
</evidence>
<dbReference type="Gene3D" id="3.40.50.10240">
    <property type="entry name" value="Thiamin pyrophosphokinase, catalytic domain"/>
    <property type="match status" value="1"/>
</dbReference>
<keyword evidence="3 7" id="KW-0808">Transferase</keyword>
<sequence>MSNKIHDTTYLDLIFSEEEFKEIAKEDLPFKITLMLVNRPITHEIFDPLYKFASNIICCDGASNRLYHAFSDSDRGNHLPTHIVGDLDSSKTEVIDYYKEKGVKIIKDGDQDHTDFEKALNLIKELLVKNSEDESKDDRPNKVIVLFPFGGRIDQTLSSMHVLSRYLTVDAELKDNAEIILLDQNSVTQYLAAGEHEIRISKNLESKIGVGLIPLSGKCENIKTSGLKWNLGNSEEEFSSLEFGGEIISTSNEIIEDVVTIENSHSLMWTTTTKLYYEND</sequence>
<dbReference type="Proteomes" id="UP001295684">
    <property type="component" value="Unassembled WGS sequence"/>
</dbReference>
<dbReference type="PANTHER" id="PTHR13622:SF8">
    <property type="entry name" value="THIAMIN PYROPHOSPHOKINASE 1"/>
    <property type="match status" value="1"/>
</dbReference>
<dbReference type="PIRSF" id="PIRSF031057">
    <property type="entry name" value="Thiamin_pyrophosphokinase"/>
    <property type="match status" value="1"/>
</dbReference>
<dbReference type="EMBL" id="CAMPGE010019401">
    <property type="protein sequence ID" value="CAI2377737.1"/>
    <property type="molecule type" value="Genomic_DNA"/>
</dbReference>
<accession>A0AAD2D2L7</accession>
<dbReference type="Pfam" id="PF04263">
    <property type="entry name" value="TPK_catalytic"/>
    <property type="match status" value="1"/>
</dbReference>
<comment type="caution">
    <text evidence="9">The sequence shown here is derived from an EMBL/GenBank/DDBJ whole genome shotgun (WGS) entry which is preliminary data.</text>
</comment>
<feature type="domain" description="Thiamin pyrophosphokinase thiamin-binding" evidence="8">
    <location>
        <begin position="194"/>
        <end position="267"/>
    </location>
</feature>
<keyword evidence="4 7" id="KW-0547">Nucleotide-binding</keyword>
<dbReference type="AlphaFoldDB" id="A0AAD2D2L7"/>
<dbReference type="Gene3D" id="2.60.120.320">
    <property type="entry name" value="Thiamin pyrophosphokinase, thiamin-binding domain"/>
    <property type="match status" value="1"/>
</dbReference>
<keyword evidence="5 7" id="KW-0418">Kinase</keyword>
<protein>
    <recommendedName>
        <fullName evidence="7">Thiamine pyrophosphokinase</fullName>
        <ecNumber evidence="7">2.7.6.2</ecNumber>
    </recommendedName>
</protein>
<dbReference type="Pfam" id="PF04265">
    <property type="entry name" value="TPK_B1_binding"/>
    <property type="match status" value="1"/>
</dbReference>
<dbReference type="SUPFAM" id="SSF63999">
    <property type="entry name" value="Thiamin pyrophosphokinase, catalytic domain"/>
    <property type="match status" value="1"/>
</dbReference>
<keyword evidence="10" id="KW-1185">Reference proteome</keyword>
<dbReference type="GO" id="GO:0030975">
    <property type="term" value="F:thiamine binding"/>
    <property type="evidence" value="ECO:0007669"/>
    <property type="project" value="UniProtKB-UniRule"/>
</dbReference>
<evidence type="ECO:0000313" key="10">
    <source>
        <dbReference type="Proteomes" id="UP001295684"/>
    </source>
</evidence>
<evidence type="ECO:0000256" key="7">
    <source>
        <dbReference type="PIRNR" id="PIRNR031057"/>
    </source>
</evidence>
<comment type="pathway">
    <text evidence="1 7">Cofactor biosynthesis; thiamine diphosphate biosynthesis; thiamine diphosphate from thiamine: step 1/1.</text>
</comment>
<evidence type="ECO:0000313" key="9">
    <source>
        <dbReference type="EMBL" id="CAI2377737.1"/>
    </source>
</evidence>
<comment type="similarity">
    <text evidence="2 7">Belongs to the thiamine pyrophosphokinase family.</text>
</comment>
<evidence type="ECO:0000259" key="8">
    <source>
        <dbReference type="SMART" id="SM00983"/>
    </source>
</evidence>
<evidence type="ECO:0000256" key="5">
    <source>
        <dbReference type="ARBA" id="ARBA00022777"/>
    </source>
</evidence>
<evidence type="ECO:0000256" key="6">
    <source>
        <dbReference type="ARBA" id="ARBA00022840"/>
    </source>
</evidence>
<name>A0AAD2D2L7_EUPCR</name>
<reference evidence="9" key="1">
    <citation type="submission" date="2023-07" db="EMBL/GenBank/DDBJ databases">
        <authorList>
            <consortium name="AG Swart"/>
            <person name="Singh M."/>
            <person name="Singh A."/>
            <person name="Seah K."/>
            <person name="Emmerich C."/>
        </authorList>
    </citation>
    <scope>NUCLEOTIDE SEQUENCE</scope>
    <source>
        <strain evidence="9">DP1</strain>
    </source>
</reference>
<dbReference type="GO" id="GO:0009229">
    <property type="term" value="P:thiamine diphosphate biosynthetic process"/>
    <property type="evidence" value="ECO:0007669"/>
    <property type="project" value="UniProtKB-UniRule"/>
</dbReference>
<proteinExistence type="inferred from homology"/>
<dbReference type="FunFam" id="2.60.120.320:FF:000001">
    <property type="entry name" value="Thiamine pyrophosphokinase"/>
    <property type="match status" value="1"/>
</dbReference>
<organism evidence="9 10">
    <name type="scientific">Euplotes crassus</name>
    <dbReference type="NCBI Taxonomy" id="5936"/>
    <lineage>
        <taxon>Eukaryota</taxon>
        <taxon>Sar</taxon>
        <taxon>Alveolata</taxon>
        <taxon>Ciliophora</taxon>
        <taxon>Intramacronucleata</taxon>
        <taxon>Spirotrichea</taxon>
        <taxon>Hypotrichia</taxon>
        <taxon>Euplotida</taxon>
        <taxon>Euplotidae</taxon>
        <taxon>Moneuplotes</taxon>
    </lineage>
</organism>
<dbReference type="InterPro" id="IPR007373">
    <property type="entry name" value="Thiamin_PyroPKinase_B1-bd"/>
</dbReference>
<dbReference type="InterPro" id="IPR007371">
    <property type="entry name" value="TPK_catalytic"/>
</dbReference>
<dbReference type="InterPro" id="IPR036759">
    <property type="entry name" value="TPK_catalytic_sf"/>
</dbReference>
<dbReference type="NCBIfam" id="TIGR01378">
    <property type="entry name" value="thi_PPkinase"/>
    <property type="match status" value="1"/>
</dbReference>
<dbReference type="SUPFAM" id="SSF63862">
    <property type="entry name" value="Thiamin pyrophosphokinase, substrate-binding domain"/>
    <property type="match status" value="1"/>
</dbReference>
<comment type="catalytic activity">
    <reaction evidence="7">
        <text>thiamine + ATP = thiamine diphosphate + AMP + H(+)</text>
        <dbReference type="Rhea" id="RHEA:11576"/>
        <dbReference type="ChEBI" id="CHEBI:15378"/>
        <dbReference type="ChEBI" id="CHEBI:18385"/>
        <dbReference type="ChEBI" id="CHEBI:30616"/>
        <dbReference type="ChEBI" id="CHEBI:58937"/>
        <dbReference type="ChEBI" id="CHEBI:456215"/>
    </reaction>
</comment>
<dbReference type="GO" id="GO:0006772">
    <property type="term" value="P:thiamine metabolic process"/>
    <property type="evidence" value="ECO:0007669"/>
    <property type="project" value="InterPro"/>
</dbReference>
<dbReference type="InterPro" id="IPR036371">
    <property type="entry name" value="TPK_B1-bd_sf"/>
</dbReference>